<protein>
    <submittedName>
        <fullName evidence="2">Uncharacterized protein</fullName>
    </submittedName>
</protein>
<proteinExistence type="predicted"/>
<dbReference type="Proteomes" id="UP000501690">
    <property type="component" value="Linkage Group LG4"/>
</dbReference>
<keyword evidence="1" id="KW-0175">Coiled coil</keyword>
<feature type="coiled-coil region" evidence="1">
    <location>
        <begin position="571"/>
        <end position="622"/>
    </location>
</feature>
<reference evidence="2 3" key="1">
    <citation type="submission" date="2019-04" db="EMBL/GenBank/DDBJ databases">
        <title>An improved genome assembly and genetic linkage map for asparagus bean, Vigna unguiculata ssp. sesquipedialis.</title>
        <authorList>
            <person name="Xia Q."/>
            <person name="Zhang R."/>
            <person name="Dong Y."/>
        </authorList>
    </citation>
    <scope>NUCLEOTIDE SEQUENCE [LARGE SCALE GENOMIC DNA]</scope>
    <source>
        <tissue evidence="2">Leaf</tissue>
    </source>
</reference>
<feature type="coiled-coil region" evidence="1">
    <location>
        <begin position="269"/>
        <end position="313"/>
    </location>
</feature>
<evidence type="ECO:0000256" key="1">
    <source>
        <dbReference type="SAM" id="Coils"/>
    </source>
</evidence>
<sequence>MVLDSQLEQRDGLKEGEIGVASNDRVVAPRNEEAEEEFVAQVSTSEIPRIVTSLTKSQPVERPTPSYLNISLRETHSNALMNQQKPLGEIVSSPGIPQIIERVVAEETITKNTNMAISSIHSESTSSQLYQTVTFQSKSHTHSAIRSSQTEAVNAKESEEHPNKIIEDIGANDMMSLFAPVVVGKEGEDNLVAKTVAELEKYLKMPLKDIVSSETNTLSLLSALNFLSNLPFRNVTVSDGIKHIIHTMHRDFPTILFSFKQGFTTADKLAELEARANEVTIKRNLYEEAQRKEVDLKEQIIRLKEEIRVCERDGLKEGEIGVASNDRVVAPRNEEAEEEFVAQVSTSEIPRIVTSLTKSQPVERPTPSYLNISLRETHSNALMNQQKPLGEIVSSPGIPQIIERVVAEETITKNTNMAISSIHSESTSSQLYQTVTFQSKSHTHSAIRSSQTEAVNAKESEEHPNKIIEDIGANDMMSLFAPVVVGKEGEDNLVAKTVAELEKYLKMPLKDIVSSETNTLSLLSALNFLSNLPFRNVTVSDGIKHIIHTMHRDFPTILFSFKQGFTTADKLAELEARANEVTIKRNLYEEAQRKEVDLKEQIIRLKEEIRVCEVALSSLEEEKNKCIAETVGYKTELQNVRKYESQMLEVAYKWSVLCSQYQLNRMPATNPS</sequence>
<evidence type="ECO:0000313" key="2">
    <source>
        <dbReference type="EMBL" id="QCD89324.1"/>
    </source>
</evidence>
<organism evidence="2 3">
    <name type="scientific">Vigna unguiculata</name>
    <name type="common">Cowpea</name>
    <dbReference type="NCBI Taxonomy" id="3917"/>
    <lineage>
        <taxon>Eukaryota</taxon>
        <taxon>Viridiplantae</taxon>
        <taxon>Streptophyta</taxon>
        <taxon>Embryophyta</taxon>
        <taxon>Tracheophyta</taxon>
        <taxon>Spermatophyta</taxon>
        <taxon>Magnoliopsida</taxon>
        <taxon>eudicotyledons</taxon>
        <taxon>Gunneridae</taxon>
        <taxon>Pentapetalae</taxon>
        <taxon>rosids</taxon>
        <taxon>fabids</taxon>
        <taxon>Fabales</taxon>
        <taxon>Fabaceae</taxon>
        <taxon>Papilionoideae</taxon>
        <taxon>50 kb inversion clade</taxon>
        <taxon>NPAAA clade</taxon>
        <taxon>indigoferoid/millettioid clade</taxon>
        <taxon>Phaseoleae</taxon>
        <taxon>Vigna</taxon>
    </lineage>
</organism>
<keyword evidence="3" id="KW-1185">Reference proteome</keyword>
<name>A0A4D6LMR5_VIGUN</name>
<gene>
    <name evidence="2" type="ORF">DEO72_LG4g268</name>
</gene>
<accession>A0A4D6LMR5</accession>
<dbReference type="EMBL" id="CP039348">
    <property type="protein sequence ID" value="QCD89324.1"/>
    <property type="molecule type" value="Genomic_DNA"/>
</dbReference>
<evidence type="ECO:0000313" key="3">
    <source>
        <dbReference type="Proteomes" id="UP000501690"/>
    </source>
</evidence>
<dbReference type="AlphaFoldDB" id="A0A4D6LMR5"/>